<dbReference type="AlphaFoldDB" id="A0A645GW14"/>
<reference evidence="1" key="1">
    <citation type="submission" date="2019-08" db="EMBL/GenBank/DDBJ databases">
        <authorList>
            <person name="Kucharzyk K."/>
            <person name="Murdoch R.W."/>
            <person name="Higgins S."/>
            <person name="Loffler F."/>
        </authorList>
    </citation>
    <scope>NUCLEOTIDE SEQUENCE</scope>
</reference>
<gene>
    <name evidence="1" type="ORF">SDC9_178328</name>
</gene>
<sequence>MKQIKISIIGFKPFKLFVQIPIHVLSTRNQPAWKFGCYIDLFAVAVLECLPKNGFAHTPMIRVGSINVINTGIDGIADHLYSFFFINPSIISVYYRKPHGTETQY</sequence>
<organism evidence="1">
    <name type="scientific">bioreactor metagenome</name>
    <dbReference type="NCBI Taxonomy" id="1076179"/>
    <lineage>
        <taxon>unclassified sequences</taxon>
        <taxon>metagenomes</taxon>
        <taxon>ecological metagenomes</taxon>
    </lineage>
</organism>
<evidence type="ECO:0000313" key="1">
    <source>
        <dbReference type="EMBL" id="MPN30857.1"/>
    </source>
</evidence>
<dbReference type="EMBL" id="VSSQ01082139">
    <property type="protein sequence ID" value="MPN30857.1"/>
    <property type="molecule type" value="Genomic_DNA"/>
</dbReference>
<accession>A0A645GW14</accession>
<protein>
    <submittedName>
        <fullName evidence="1">Uncharacterized protein</fullName>
    </submittedName>
</protein>
<comment type="caution">
    <text evidence="1">The sequence shown here is derived from an EMBL/GenBank/DDBJ whole genome shotgun (WGS) entry which is preliminary data.</text>
</comment>
<name>A0A645GW14_9ZZZZ</name>
<proteinExistence type="predicted"/>